<feature type="region of interest" description="Disordered" evidence="7">
    <location>
        <begin position="746"/>
        <end position="767"/>
    </location>
</feature>
<dbReference type="SMART" id="SM00862">
    <property type="entry name" value="Trans_reg_C"/>
    <property type="match status" value="1"/>
</dbReference>
<dbReference type="InterPro" id="IPR036388">
    <property type="entry name" value="WH-like_DNA-bd_sf"/>
</dbReference>
<dbReference type="Proteomes" id="UP000199482">
    <property type="component" value="Chromosome I"/>
</dbReference>
<dbReference type="InterPro" id="IPR016032">
    <property type="entry name" value="Sig_transdc_resp-reg_C-effctor"/>
</dbReference>
<evidence type="ECO:0000256" key="4">
    <source>
        <dbReference type="ARBA" id="ARBA00023163"/>
    </source>
</evidence>
<dbReference type="InterPro" id="IPR011990">
    <property type="entry name" value="TPR-like_helical_dom_sf"/>
</dbReference>
<dbReference type="SUPFAM" id="SSF46894">
    <property type="entry name" value="C-terminal effector domain of the bipartite response regulators"/>
    <property type="match status" value="1"/>
</dbReference>
<comment type="similarity">
    <text evidence="1">Belongs to the AfsR/DnrI/RedD regulatory family.</text>
</comment>
<dbReference type="PROSITE" id="PS51755">
    <property type="entry name" value="OMPR_PHOB"/>
    <property type="match status" value="1"/>
</dbReference>
<keyword evidence="6" id="KW-0175">Coiled coil</keyword>
<dbReference type="GO" id="GO:0006355">
    <property type="term" value="P:regulation of DNA-templated transcription"/>
    <property type="evidence" value="ECO:0007669"/>
    <property type="project" value="InterPro"/>
</dbReference>
<dbReference type="InterPro" id="IPR001867">
    <property type="entry name" value="OmpR/PhoB-type_DNA-bd"/>
</dbReference>
<keyword evidence="8" id="KW-0812">Transmembrane</keyword>
<accession>A0A1H1PGW9</accession>
<keyword evidence="4" id="KW-0804">Transcription</keyword>
<dbReference type="Gene3D" id="1.25.40.10">
    <property type="entry name" value="Tetratricopeptide repeat domain"/>
    <property type="match status" value="1"/>
</dbReference>
<dbReference type="InterPro" id="IPR051677">
    <property type="entry name" value="AfsR-DnrI-RedD_regulator"/>
</dbReference>
<evidence type="ECO:0000256" key="2">
    <source>
        <dbReference type="ARBA" id="ARBA00023015"/>
    </source>
</evidence>
<dbReference type="PANTHER" id="PTHR35807">
    <property type="entry name" value="TRANSCRIPTIONAL REGULATOR REDD-RELATED"/>
    <property type="match status" value="1"/>
</dbReference>
<dbReference type="InterPro" id="IPR027417">
    <property type="entry name" value="P-loop_NTPase"/>
</dbReference>
<dbReference type="Gene3D" id="1.10.10.10">
    <property type="entry name" value="Winged helix-like DNA-binding domain superfamily/Winged helix DNA-binding domain"/>
    <property type="match status" value="1"/>
</dbReference>
<gene>
    <name evidence="10" type="ORF">SAMN04489721_0783</name>
</gene>
<evidence type="ECO:0000256" key="6">
    <source>
        <dbReference type="SAM" id="Coils"/>
    </source>
</evidence>
<keyword evidence="8" id="KW-1133">Transmembrane helix</keyword>
<dbReference type="STRING" id="589382.SAMN04489721_0783"/>
<dbReference type="InterPro" id="IPR005158">
    <property type="entry name" value="BTAD"/>
</dbReference>
<evidence type="ECO:0000313" key="11">
    <source>
        <dbReference type="Proteomes" id="UP000199482"/>
    </source>
</evidence>
<dbReference type="SUPFAM" id="SSF48452">
    <property type="entry name" value="TPR-like"/>
    <property type="match status" value="1"/>
</dbReference>
<name>A0A1H1PGW9_9MICO</name>
<keyword evidence="3 5" id="KW-0238">DNA-binding</keyword>
<evidence type="ECO:0000256" key="5">
    <source>
        <dbReference type="PROSITE-ProRule" id="PRU01091"/>
    </source>
</evidence>
<evidence type="ECO:0000313" key="10">
    <source>
        <dbReference type="EMBL" id="SDS10541.1"/>
    </source>
</evidence>
<feature type="DNA-binding region" description="OmpR/PhoB-type" evidence="5">
    <location>
        <begin position="1"/>
        <end position="87"/>
    </location>
</feature>
<dbReference type="Pfam" id="PF00486">
    <property type="entry name" value="Trans_reg_C"/>
    <property type="match status" value="1"/>
</dbReference>
<reference evidence="11" key="1">
    <citation type="submission" date="2016-10" db="EMBL/GenBank/DDBJ databases">
        <authorList>
            <person name="Varghese N."/>
            <person name="Submissions S."/>
        </authorList>
    </citation>
    <scope>NUCLEOTIDE SEQUENCE [LARGE SCALE GENOMIC DNA]</scope>
    <source>
        <strain evidence="11">CPCC 202695</strain>
    </source>
</reference>
<dbReference type="GO" id="GO:0000160">
    <property type="term" value="P:phosphorelay signal transduction system"/>
    <property type="evidence" value="ECO:0007669"/>
    <property type="project" value="InterPro"/>
</dbReference>
<keyword evidence="2" id="KW-0805">Transcription regulation</keyword>
<dbReference type="OrthoDB" id="134501at2"/>
<feature type="coiled-coil region" evidence="6">
    <location>
        <begin position="627"/>
        <end position="661"/>
    </location>
</feature>
<protein>
    <submittedName>
        <fullName evidence="10">DNA-binding transcriptional activator of the SARP family</fullName>
    </submittedName>
</protein>
<dbReference type="InterPro" id="IPR049052">
    <property type="entry name" value="nSTAND1"/>
</dbReference>
<dbReference type="Pfam" id="PF20703">
    <property type="entry name" value="nSTAND1"/>
    <property type="match status" value="1"/>
</dbReference>
<dbReference type="EMBL" id="LT629755">
    <property type="protein sequence ID" value="SDS10541.1"/>
    <property type="molecule type" value="Genomic_DNA"/>
</dbReference>
<dbReference type="AlphaFoldDB" id="A0A1H1PGW9"/>
<dbReference type="Gene3D" id="3.40.50.300">
    <property type="entry name" value="P-loop containing nucleotide triphosphate hydrolases"/>
    <property type="match status" value="1"/>
</dbReference>
<evidence type="ECO:0000256" key="3">
    <source>
        <dbReference type="ARBA" id="ARBA00023125"/>
    </source>
</evidence>
<dbReference type="GO" id="GO:0003677">
    <property type="term" value="F:DNA binding"/>
    <property type="evidence" value="ECO:0007669"/>
    <property type="project" value="UniProtKB-UniRule"/>
</dbReference>
<feature type="compositionally biased region" description="Polar residues" evidence="7">
    <location>
        <begin position="756"/>
        <end position="767"/>
    </location>
</feature>
<evidence type="ECO:0000256" key="1">
    <source>
        <dbReference type="ARBA" id="ARBA00005820"/>
    </source>
</evidence>
<evidence type="ECO:0000256" key="8">
    <source>
        <dbReference type="SAM" id="Phobius"/>
    </source>
</evidence>
<dbReference type="SUPFAM" id="SSF52540">
    <property type="entry name" value="P-loop containing nucleoside triphosphate hydrolases"/>
    <property type="match status" value="1"/>
</dbReference>
<keyword evidence="8" id="KW-0472">Membrane</keyword>
<dbReference type="PANTHER" id="PTHR35807:SF1">
    <property type="entry name" value="TRANSCRIPTIONAL REGULATOR REDD"/>
    <property type="match status" value="1"/>
</dbReference>
<dbReference type="SMART" id="SM01043">
    <property type="entry name" value="BTAD"/>
    <property type="match status" value="1"/>
</dbReference>
<evidence type="ECO:0000256" key="7">
    <source>
        <dbReference type="SAM" id="MobiDB-lite"/>
    </source>
</evidence>
<proteinExistence type="inferred from homology"/>
<dbReference type="CDD" id="cd15831">
    <property type="entry name" value="BTAD"/>
    <property type="match status" value="1"/>
</dbReference>
<sequence>MRSMSVGVFGPLSLDGASLRPRERTLLSALVLRAGRPITTDELAEALWSDSLPETWTKQLQASIGRVRVAIGRDAIETTPGAYTLRIDPDTVDAERFERFAASARRHLDEDPARALDAAQRALELWRGTPYADIGSWPPAVVEAGRLDEVRMELEELRVDARLRLGEAAASVADAERLVREAPLREGRWVLLATALYRSGRQADALAAIRAARDRLADELGAEPGTELADLELAILRHDDALDPGDVPERPSTACPYRGLQPFGVEDEEEFFGRDADIDAALARIGRSRFLAISGASGSGKSSLVRAGVVPALQRRGDRVVILTPEQDLDVQIKHAVWSGRTDVVVIDQFEEVFHGGEADLDAAAGAITQAVLTGTIVILVVRSDFLDDCAGHPDLAPLVAEGVHLVGPMAPPALRQAIEEPARRAGLHLESGLVELILRDAAGEAGALPHLSHALVETWIRREGATLTVAGYEASGGISGAIAQSADRLYETMDTDQRVTCRWLLLRLVALAPDGSAIRRRVPSKPLRADGAREQVLSMLARARLVSAEADSVEVAHESLATAWPRLQAWLEEDAEGTRILAAVAAAAEAWNAAGRPEDDLLRGARMQAALEWRDAEPRDLTDVERAFLDASATRATAERKQLEDRAQRDRRQNRRLRTLLSVAAGLIVLLVGAGSVAVVTSQEANAQRDSATLEALLATSIALQASERDVSALLAAEAYRRWPDDPRTRSGLVRVLRVPTACSAPLSPRRPETCSGTSSPAPKTH</sequence>
<feature type="domain" description="OmpR/PhoB-type" evidence="9">
    <location>
        <begin position="1"/>
        <end position="87"/>
    </location>
</feature>
<evidence type="ECO:0000259" key="9">
    <source>
        <dbReference type="PROSITE" id="PS51755"/>
    </source>
</evidence>
<feature type="transmembrane region" description="Helical" evidence="8">
    <location>
        <begin position="660"/>
        <end position="681"/>
    </location>
</feature>
<dbReference type="Pfam" id="PF03704">
    <property type="entry name" value="BTAD"/>
    <property type="match status" value="1"/>
</dbReference>
<organism evidence="10 11">
    <name type="scientific">Agromyces flavus</name>
    <dbReference type="NCBI Taxonomy" id="589382"/>
    <lineage>
        <taxon>Bacteria</taxon>
        <taxon>Bacillati</taxon>
        <taxon>Actinomycetota</taxon>
        <taxon>Actinomycetes</taxon>
        <taxon>Micrococcales</taxon>
        <taxon>Microbacteriaceae</taxon>
        <taxon>Agromyces</taxon>
    </lineage>
</organism>